<keyword evidence="7 10" id="KW-0456">Lyase</keyword>
<comment type="similarity">
    <text evidence="3 10">Belongs to the PEPCase type 1 family.</text>
</comment>
<dbReference type="InterPro" id="IPR033129">
    <property type="entry name" value="PEPCASE_His_AS"/>
</dbReference>
<reference evidence="13 14" key="1">
    <citation type="submission" date="2019-06" db="EMBL/GenBank/DDBJ databases">
        <title>Genome sequence of Litorilinea aerophila BAA-2444.</title>
        <authorList>
            <person name="Maclea K.S."/>
            <person name="Maurais E.G."/>
            <person name="Iannazzi L.C."/>
        </authorList>
    </citation>
    <scope>NUCLEOTIDE SEQUENCE [LARGE SCALE GENOMIC DNA]</scope>
    <source>
        <strain evidence="13 14">ATCC BAA-2444</strain>
    </source>
</reference>
<dbReference type="PROSITE" id="PS00781">
    <property type="entry name" value="PEPCASE_1"/>
    <property type="match status" value="1"/>
</dbReference>
<keyword evidence="14" id="KW-1185">Reference proteome</keyword>
<organism evidence="13 14">
    <name type="scientific">Litorilinea aerophila</name>
    <dbReference type="NCBI Taxonomy" id="1204385"/>
    <lineage>
        <taxon>Bacteria</taxon>
        <taxon>Bacillati</taxon>
        <taxon>Chloroflexota</taxon>
        <taxon>Caldilineae</taxon>
        <taxon>Caldilineales</taxon>
        <taxon>Caldilineaceae</taxon>
        <taxon>Litorilinea</taxon>
    </lineage>
</organism>
<keyword evidence="6 10" id="KW-0460">Magnesium</keyword>
<evidence type="ECO:0000256" key="9">
    <source>
        <dbReference type="ARBA" id="ARBA00048995"/>
    </source>
</evidence>
<dbReference type="PANTHER" id="PTHR30523">
    <property type="entry name" value="PHOSPHOENOLPYRUVATE CARBOXYLASE"/>
    <property type="match status" value="1"/>
</dbReference>
<dbReference type="PANTHER" id="PTHR30523:SF6">
    <property type="entry name" value="PHOSPHOENOLPYRUVATE CARBOXYLASE"/>
    <property type="match status" value="1"/>
</dbReference>
<evidence type="ECO:0000256" key="6">
    <source>
        <dbReference type="ARBA" id="ARBA00022842"/>
    </source>
</evidence>
<evidence type="ECO:0000313" key="13">
    <source>
        <dbReference type="EMBL" id="TQE95366.1"/>
    </source>
</evidence>
<comment type="subunit">
    <text evidence="10">Homotetramer.</text>
</comment>
<dbReference type="InterPro" id="IPR022805">
    <property type="entry name" value="PEP_COase_bac/pln-type"/>
</dbReference>
<accession>A0A540VF27</accession>
<comment type="caution">
    <text evidence="13">The sequence shown here is derived from an EMBL/GenBank/DDBJ whole genome shotgun (WGS) entry which is preliminary data.</text>
</comment>
<evidence type="ECO:0000256" key="7">
    <source>
        <dbReference type="ARBA" id="ARBA00023239"/>
    </source>
</evidence>
<sequence>MTIQPQEETQEERQDDRVRYWIRTLGNLLGETIIEQEGKETFDLEEEIRALAKAWRSGDSHAQEKITELVSRLVDDLPRALAVLKAFTTYFQLVNLAEERQRVHILRQRALKAYRRGVPMSETIANAVRRLDAEGLSAADVQNLLRQLFIMPVFTAHPTEAKRRTILLNLKRTAGILREMDLVDLLPQEREKKLEEIRENIVLLWQSDETRDRRPTVMDEVRNGLYYFEETLFELVPEIYQELERALAETYPGETFQIPAFLRYGSWVGGDRDGNPYVTVEVTEEALRAQKDLILELYSHKVEELYNELSPAVTRVRFSDEFLASLQEDFKLISDDEREVLDRFALEPYRQKLILMFRRLEATRAENRQPWTRRVPNPRAYASVDQFRRDLQLIYDSLCQNKGERLARGRLARLIRAVDVFGFHLATLDIRQHSERHRVAMAEVLARMNLAGDYAAMPEADKVALLSREILSPRPLTALLDFSPETNETIRLFRLMRRAREIMGEEAITTYIISMTATVSNVLEVLLFARDAGLFGQIDVVPLFETIEDLRRAPEIMARLFQNGAYHRHLQARGNRQQIMIGYSDSNKDGGYLMANWMLFKAQRALAQTCEKYGIQLTLFHGRGGTLGRGGGPANRAILAQPPESVRGRIKITEQGEVISSRYANPDIAHRHLEQLVNAVLLTSGKRPHYQQEPHWATIMDALSERAFAKYRSLVEKPGFLRYFHEATPIDQIDLLNIGSRPSRRRQTESIADLRAIPWVFAWTQSRVNLPSWYGVGTALDAWVHGDGPAEPASGEEAAGEGQEARLAELRDMYQNWPFFRTVIDNVQMGLCIGDMAIASLYASLTDEEIRQEIFSQILDEYERTRKMVLAITGYQQLLDNESWLQRSITLRNPYVDPLNYMQVALMRKLRQEPDAPNANRLRDAVVLSVNGVAAGLQNTG</sequence>
<gene>
    <name evidence="10" type="primary">ppc</name>
    <name evidence="13" type="ORF">FKZ61_12230</name>
</gene>
<proteinExistence type="inferred from homology"/>
<dbReference type="EMBL" id="VIGC01000014">
    <property type="protein sequence ID" value="TQE95366.1"/>
    <property type="molecule type" value="Genomic_DNA"/>
</dbReference>
<dbReference type="GO" id="GO:0008964">
    <property type="term" value="F:phosphoenolpyruvate carboxylase activity"/>
    <property type="evidence" value="ECO:0007669"/>
    <property type="project" value="UniProtKB-UniRule"/>
</dbReference>
<evidence type="ECO:0000256" key="1">
    <source>
        <dbReference type="ARBA" id="ARBA00001946"/>
    </source>
</evidence>
<evidence type="ECO:0000256" key="3">
    <source>
        <dbReference type="ARBA" id="ARBA00008346"/>
    </source>
</evidence>
<dbReference type="GO" id="GO:0015977">
    <property type="term" value="P:carbon fixation"/>
    <property type="evidence" value="ECO:0007669"/>
    <property type="project" value="UniProtKB-UniRule"/>
</dbReference>
<feature type="active site" evidence="10 12">
    <location>
        <position position="588"/>
    </location>
</feature>
<protein>
    <recommendedName>
        <fullName evidence="5 10">Phosphoenolpyruvate carboxylase</fullName>
        <shortName evidence="10">PEPC</shortName>
        <shortName evidence="10">PEPCase</shortName>
        <ecNumber evidence="4 10">4.1.1.31</ecNumber>
    </recommendedName>
</protein>
<dbReference type="AlphaFoldDB" id="A0A540VF27"/>
<dbReference type="InterPro" id="IPR018129">
    <property type="entry name" value="PEP_COase_Lys_AS"/>
</dbReference>
<dbReference type="EC" id="4.1.1.31" evidence="4 10"/>
<dbReference type="OrthoDB" id="9768133at2"/>
<feature type="active site" evidence="10 11">
    <location>
        <position position="157"/>
    </location>
</feature>
<keyword evidence="8 10" id="KW-0120">Carbon dioxide fixation</keyword>
<dbReference type="PROSITE" id="PS00393">
    <property type="entry name" value="PEPCASE_2"/>
    <property type="match status" value="1"/>
</dbReference>
<dbReference type="Proteomes" id="UP000317371">
    <property type="component" value="Unassembled WGS sequence"/>
</dbReference>
<dbReference type="GO" id="GO:0000287">
    <property type="term" value="F:magnesium ion binding"/>
    <property type="evidence" value="ECO:0007669"/>
    <property type="project" value="UniProtKB-UniRule"/>
</dbReference>
<dbReference type="RefSeq" id="WP_141610422.1">
    <property type="nucleotide sequence ID" value="NZ_VIGC02000014.1"/>
</dbReference>
<dbReference type="GO" id="GO:0006099">
    <property type="term" value="P:tricarboxylic acid cycle"/>
    <property type="evidence" value="ECO:0007669"/>
    <property type="project" value="InterPro"/>
</dbReference>
<dbReference type="InterPro" id="IPR015813">
    <property type="entry name" value="Pyrv/PenolPyrv_kinase-like_dom"/>
</dbReference>
<evidence type="ECO:0000256" key="2">
    <source>
        <dbReference type="ARBA" id="ARBA00003670"/>
    </source>
</evidence>
<dbReference type="SUPFAM" id="SSF51621">
    <property type="entry name" value="Phosphoenolpyruvate/pyruvate domain"/>
    <property type="match status" value="1"/>
</dbReference>
<dbReference type="Gene3D" id="1.20.1440.90">
    <property type="entry name" value="Phosphoenolpyruvate/pyruvate domain"/>
    <property type="match status" value="1"/>
</dbReference>
<name>A0A540VF27_9CHLR</name>
<comment type="catalytic activity">
    <reaction evidence="9 10">
        <text>oxaloacetate + phosphate = phosphoenolpyruvate + hydrogencarbonate</text>
        <dbReference type="Rhea" id="RHEA:28370"/>
        <dbReference type="ChEBI" id="CHEBI:16452"/>
        <dbReference type="ChEBI" id="CHEBI:17544"/>
        <dbReference type="ChEBI" id="CHEBI:43474"/>
        <dbReference type="ChEBI" id="CHEBI:58702"/>
        <dbReference type="EC" id="4.1.1.31"/>
    </reaction>
</comment>
<evidence type="ECO:0000256" key="4">
    <source>
        <dbReference type="ARBA" id="ARBA00012305"/>
    </source>
</evidence>
<evidence type="ECO:0000313" key="14">
    <source>
        <dbReference type="Proteomes" id="UP000317371"/>
    </source>
</evidence>
<dbReference type="HAMAP" id="MF_00595">
    <property type="entry name" value="PEPcase_type1"/>
    <property type="match status" value="1"/>
</dbReference>
<dbReference type="PRINTS" id="PR00150">
    <property type="entry name" value="PEPCARBXLASE"/>
</dbReference>
<dbReference type="InParanoid" id="A0A540VF27"/>
<dbReference type="NCBIfam" id="NF000584">
    <property type="entry name" value="PRK00009.1"/>
    <property type="match status" value="1"/>
</dbReference>
<evidence type="ECO:0000256" key="11">
    <source>
        <dbReference type="PROSITE-ProRule" id="PRU10111"/>
    </source>
</evidence>
<evidence type="ECO:0000256" key="5">
    <source>
        <dbReference type="ARBA" id="ARBA00022419"/>
    </source>
</evidence>
<evidence type="ECO:0000256" key="12">
    <source>
        <dbReference type="PROSITE-ProRule" id="PRU10112"/>
    </source>
</evidence>
<evidence type="ECO:0000256" key="8">
    <source>
        <dbReference type="ARBA" id="ARBA00023300"/>
    </source>
</evidence>
<keyword evidence="13" id="KW-0670">Pyruvate</keyword>
<dbReference type="GO" id="GO:0005829">
    <property type="term" value="C:cytosol"/>
    <property type="evidence" value="ECO:0007669"/>
    <property type="project" value="TreeGrafter"/>
</dbReference>
<evidence type="ECO:0000256" key="10">
    <source>
        <dbReference type="HAMAP-Rule" id="MF_00595"/>
    </source>
</evidence>
<dbReference type="Pfam" id="PF00311">
    <property type="entry name" value="PEPcase"/>
    <property type="match status" value="1"/>
</dbReference>
<dbReference type="InterPro" id="IPR021135">
    <property type="entry name" value="PEP_COase"/>
</dbReference>
<dbReference type="GO" id="GO:0006107">
    <property type="term" value="P:oxaloacetate metabolic process"/>
    <property type="evidence" value="ECO:0007669"/>
    <property type="project" value="UniProtKB-UniRule"/>
</dbReference>
<comment type="function">
    <text evidence="2 10">Forms oxaloacetate, a four-carbon dicarboxylic acid source for the tricarboxylic acid cycle.</text>
</comment>
<comment type="cofactor">
    <cofactor evidence="1 10">
        <name>Mg(2+)</name>
        <dbReference type="ChEBI" id="CHEBI:18420"/>
    </cofactor>
</comment>